<dbReference type="RefSeq" id="WP_078930098.1">
    <property type="nucleotide sequence ID" value="NZ_CAMEQG010000039.1"/>
</dbReference>
<dbReference type="Gene3D" id="1.10.287.1490">
    <property type="match status" value="1"/>
</dbReference>
<dbReference type="Pfam" id="PF02591">
    <property type="entry name" value="Zn_ribbon_9"/>
    <property type="match status" value="1"/>
</dbReference>
<dbReference type="Proteomes" id="UP000190395">
    <property type="component" value="Unassembled WGS sequence"/>
</dbReference>
<dbReference type="OrthoDB" id="9795058at2"/>
<feature type="compositionally biased region" description="Acidic residues" evidence="1">
    <location>
        <begin position="256"/>
        <end position="281"/>
    </location>
</feature>
<evidence type="ECO:0000256" key="1">
    <source>
        <dbReference type="SAM" id="MobiDB-lite"/>
    </source>
</evidence>
<feature type="domain" description="C4-type zinc ribbon" evidence="2">
    <location>
        <begin position="199"/>
        <end position="231"/>
    </location>
</feature>
<dbReference type="GeneID" id="303366622"/>
<keyword evidence="4" id="KW-1185">Reference proteome</keyword>
<dbReference type="InterPro" id="IPR003743">
    <property type="entry name" value="Zf-RING_7"/>
</dbReference>
<name>A0A1T4KWA5_9SPIR</name>
<protein>
    <recommendedName>
        <fullName evidence="2">C4-type zinc ribbon domain-containing protein</fullName>
    </recommendedName>
</protein>
<proteinExistence type="predicted"/>
<evidence type="ECO:0000313" key="3">
    <source>
        <dbReference type="EMBL" id="SJZ46638.1"/>
    </source>
</evidence>
<organism evidence="3 4">
    <name type="scientific">Treponema berlinense</name>
    <dbReference type="NCBI Taxonomy" id="225004"/>
    <lineage>
        <taxon>Bacteria</taxon>
        <taxon>Pseudomonadati</taxon>
        <taxon>Spirochaetota</taxon>
        <taxon>Spirochaetia</taxon>
        <taxon>Spirochaetales</taxon>
        <taxon>Treponemataceae</taxon>
        <taxon>Treponema</taxon>
    </lineage>
</organism>
<dbReference type="EMBL" id="FUXC01000001">
    <property type="protein sequence ID" value="SJZ46638.1"/>
    <property type="molecule type" value="Genomic_DNA"/>
</dbReference>
<evidence type="ECO:0000313" key="4">
    <source>
        <dbReference type="Proteomes" id="UP000190395"/>
    </source>
</evidence>
<evidence type="ECO:0000259" key="2">
    <source>
        <dbReference type="Pfam" id="PF02591"/>
    </source>
</evidence>
<feature type="region of interest" description="Disordered" evidence="1">
    <location>
        <begin position="101"/>
        <end position="120"/>
    </location>
</feature>
<dbReference type="AlphaFoldDB" id="A0A1T4KWA5"/>
<accession>A0A1T4KWA5</accession>
<sequence>MAMTEVFDKLKALQDVLAEKYSLMAKIEDSPKQLFTQDELLVRLRKEFLETSAVYEKVKAEASQLQLELEEAEKSREAGEKGMDSISTHREYEALEKQINEASAKESGIRSELQKKDKEREELNEKLRMDEEMIKAQETELNSNKAALESEVQSYQNQIKELEAQENEITPGLDSEIVYKFQRIIQRNREGIVAVKNGVCTGCHMILPAQFANEVHEGEKILFCPYCSRILFYQEIAEGEEAEDFLSMDETGTLADFDDEFSDEYDEESDGTDDDSLDDGDEKSISFDD</sequence>
<dbReference type="STRING" id="225004.SAMN02745152_00347"/>
<feature type="region of interest" description="Disordered" evidence="1">
    <location>
        <begin position="256"/>
        <end position="289"/>
    </location>
</feature>
<gene>
    <name evidence="3" type="ORF">SAMN02745152_00347</name>
</gene>
<reference evidence="3 4" key="1">
    <citation type="submission" date="2017-02" db="EMBL/GenBank/DDBJ databases">
        <authorList>
            <person name="Peterson S.W."/>
        </authorList>
    </citation>
    <scope>NUCLEOTIDE SEQUENCE [LARGE SCALE GENOMIC DNA]</scope>
    <source>
        <strain evidence="3 4">ATCC BAA-909</strain>
    </source>
</reference>